<name>A0AAE3F1B6_9FIRM</name>
<accession>A0AAE3F1B6</accession>
<dbReference type="RefSeq" id="WP_238032853.1">
    <property type="nucleotide sequence ID" value="NZ_JAKNFS010000004.1"/>
</dbReference>
<dbReference type="PANTHER" id="PTHR31373">
    <property type="entry name" value="OS06G0652100 PROTEIN"/>
    <property type="match status" value="1"/>
</dbReference>
<dbReference type="Gene3D" id="3.40.50.410">
    <property type="entry name" value="von Willebrand factor, type A domain"/>
    <property type="match status" value="1"/>
</dbReference>
<sequence>MERRKGAAAMDFAEWIREQATKTYTENGAAARNTTGDARLDLFATIGSLRRADPERIELLFAEAYQADPLFALKILFYARDIREGLGERRVFRILLQYLAEYHPQAVIANLDLIGVFGRFDDWYCLIGTGVEDEMWSAMKQQLEADLKNFQKGKSVSLLAKWIKTADSKNTETRKLGILTAQKLGYPVYNFKRIVRSLRKYIGVLEVKMSERKWEEIVYPEVSGRAMMIYRSAFRKHDEKRFNQYLSKALDGKEKIHAETLYPYDLVEKVLYGRQWNQVLEAQWRQLPDYVAQETNAIVIADVSGSMSGRPLATSIGLAIYFAERNRGAYHNLFMTFSQKPEFVSLRGETLLQKIKYVERTEWGMNTNLQAAFERVLETAMDHDVPPEEMPKALIVVSDMEIDRCGDRNWMFYDHMKEKYEYCGYQLPNIIFWNVDSRNDIFHADSRRKGVQLYSGQSVTTFQNLLNNIDSTPVKSMEKVIESERYACVRTGNAA</sequence>
<feature type="domain" description="DUF7788" evidence="2">
    <location>
        <begin position="296"/>
        <end position="470"/>
    </location>
</feature>
<dbReference type="AlphaFoldDB" id="A0AAE3F1B6"/>
<proteinExistence type="predicted"/>
<dbReference type="Pfam" id="PF25043">
    <property type="entry name" value="DUF7788"/>
    <property type="match status" value="1"/>
</dbReference>
<dbReference type="PIRSF" id="PIRSF015417">
    <property type="entry name" value="T31B5_30_vWA"/>
    <property type="match status" value="1"/>
</dbReference>
<evidence type="ECO:0000313" key="3">
    <source>
        <dbReference type="EMBL" id="MCG4764596.1"/>
    </source>
</evidence>
<feature type="domain" description="DUF2828" evidence="1">
    <location>
        <begin position="25"/>
        <end position="114"/>
    </location>
</feature>
<gene>
    <name evidence="3" type="ORF">L0N21_03555</name>
</gene>
<dbReference type="InterPro" id="IPR011205">
    <property type="entry name" value="UCP015417_vWA"/>
</dbReference>
<evidence type="ECO:0000259" key="2">
    <source>
        <dbReference type="Pfam" id="PF25043"/>
    </source>
</evidence>
<evidence type="ECO:0000313" key="4">
    <source>
        <dbReference type="Proteomes" id="UP001199915"/>
    </source>
</evidence>
<dbReference type="Proteomes" id="UP001199915">
    <property type="component" value="Unassembled WGS sequence"/>
</dbReference>
<dbReference type="SUPFAM" id="SSF53300">
    <property type="entry name" value="vWA-like"/>
    <property type="match status" value="1"/>
</dbReference>
<dbReference type="EMBL" id="JAKNFS010000004">
    <property type="protein sequence ID" value="MCG4764596.1"/>
    <property type="molecule type" value="Genomic_DNA"/>
</dbReference>
<organism evidence="3 4">
    <name type="scientific">Fusicatenibacter saccharivorans</name>
    <dbReference type="NCBI Taxonomy" id="1150298"/>
    <lineage>
        <taxon>Bacteria</taxon>
        <taxon>Bacillati</taxon>
        <taxon>Bacillota</taxon>
        <taxon>Clostridia</taxon>
        <taxon>Lachnospirales</taxon>
        <taxon>Lachnospiraceae</taxon>
        <taxon>Fusicatenibacter</taxon>
    </lineage>
</organism>
<protein>
    <submittedName>
        <fullName evidence="3">DUF2828 family protein</fullName>
    </submittedName>
</protein>
<dbReference type="InterPro" id="IPR058580">
    <property type="entry name" value="DUF2828"/>
</dbReference>
<feature type="domain" description="DUF2828" evidence="1">
    <location>
        <begin position="192"/>
        <end position="291"/>
    </location>
</feature>
<evidence type="ECO:0000259" key="1">
    <source>
        <dbReference type="Pfam" id="PF11443"/>
    </source>
</evidence>
<dbReference type="Pfam" id="PF11443">
    <property type="entry name" value="DUF2828"/>
    <property type="match status" value="2"/>
</dbReference>
<reference evidence="3" key="1">
    <citation type="submission" date="2022-01" db="EMBL/GenBank/DDBJ databases">
        <title>Collection of gut derived symbiotic bacterial strains cultured from healthy donors.</title>
        <authorList>
            <person name="Lin H."/>
            <person name="Kohout C."/>
            <person name="Waligurski E."/>
            <person name="Pamer E.G."/>
        </authorList>
    </citation>
    <scope>NUCLEOTIDE SEQUENCE</scope>
    <source>
        <strain evidence="3">DFI.5.49</strain>
    </source>
</reference>
<dbReference type="InterPro" id="IPR056690">
    <property type="entry name" value="DUF7788"/>
</dbReference>
<dbReference type="PANTHER" id="PTHR31373:SF27">
    <property type="entry name" value="TROVE DOMAIN-CONTAINING PROTEIN"/>
    <property type="match status" value="1"/>
</dbReference>
<comment type="caution">
    <text evidence="3">The sequence shown here is derived from an EMBL/GenBank/DDBJ whole genome shotgun (WGS) entry which is preliminary data.</text>
</comment>
<dbReference type="InterPro" id="IPR036465">
    <property type="entry name" value="vWFA_dom_sf"/>
</dbReference>